<dbReference type="InterPro" id="IPR016186">
    <property type="entry name" value="C-type_lectin-like/link_sf"/>
</dbReference>
<gene>
    <name evidence="2" type="ORF">LOTGIDRAFT_175133</name>
</gene>
<accession>V4ALF5</accession>
<dbReference type="EMBL" id="KB201625">
    <property type="protein sequence ID" value="ESO95590.1"/>
    <property type="molecule type" value="Genomic_DNA"/>
</dbReference>
<dbReference type="Gene3D" id="3.10.100.10">
    <property type="entry name" value="Mannose-Binding Protein A, subunit A"/>
    <property type="match status" value="1"/>
</dbReference>
<dbReference type="HOGENOM" id="CLU_2161339_0_0_1"/>
<organism evidence="2 3">
    <name type="scientific">Lottia gigantea</name>
    <name type="common">Giant owl limpet</name>
    <dbReference type="NCBI Taxonomy" id="225164"/>
    <lineage>
        <taxon>Eukaryota</taxon>
        <taxon>Metazoa</taxon>
        <taxon>Spiralia</taxon>
        <taxon>Lophotrochozoa</taxon>
        <taxon>Mollusca</taxon>
        <taxon>Gastropoda</taxon>
        <taxon>Patellogastropoda</taxon>
        <taxon>Lottioidea</taxon>
        <taxon>Lottiidae</taxon>
        <taxon>Lottia</taxon>
    </lineage>
</organism>
<dbReference type="InterPro" id="IPR016187">
    <property type="entry name" value="CTDL_fold"/>
</dbReference>
<dbReference type="KEGG" id="lgi:LOTGIDRAFT_175133"/>
<feature type="domain" description="C-type lectin" evidence="1">
    <location>
        <begin position="6"/>
        <end position="93"/>
    </location>
</feature>
<dbReference type="AlphaFoldDB" id="V4ALF5"/>
<evidence type="ECO:0000313" key="3">
    <source>
        <dbReference type="Proteomes" id="UP000030746"/>
    </source>
</evidence>
<evidence type="ECO:0000259" key="1">
    <source>
        <dbReference type="PROSITE" id="PS50041"/>
    </source>
</evidence>
<keyword evidence="3" id="KW-1185">Reference proteome</keyword>
<dbReference type="CDD" id="cd00037">
    <property type="entry name" value="CLECT"/>
    <property type="match status" value="1"/>
</dbReference>
<dbReference type="RefSeq" id="XP_009053726.1">
    <property type="nucleotide sequence ID" value="XM_009055478.1"/>
</dbReference>
<reference evidence="2 3" key="1">
    <citation type="journal article" date="2013" name="Nature">
        <title>Insights into bilaterian evolution from three spiralian genomes.</title>
        <authorList>
            <person name="Simakov O."/>
            <person name="Marletaz F."/>
            <person name="Cho S.J."/>
            <person name="Edsinger-Gonzales E."/>
            <person name="Havlak P."/>
            <person name="Hellsten U."/>
            <person name="Kuo D.H."/>
            <person name="Larsson T."/>
            <person name="Lv J."/>
            <person name="Arendt D."/>
            <person name="Savage R."/>
            <person name="Osoegawa K."/>
            <person name="de Jong P."/>
            <person name="Grimwood J."/>
            <person name="Chapman J.A."/>
            <person name="Shapiro H."/>
            <person name="Aerts A."/>
            <person name="Otillar R.P."/>
            <person name="Terry A.Y."/>
            <person name="Boore J.L."/>
            <person name="Grigoriev I.V."/>
            <person name="Lindberg D.R."/>
            <person name="Seaver E.C."/>
            <person name="Weisblat D.A."/>
            <person name="Putnam N.H."/>
            <person name="Rokhsar D.S."/>
        </authorList>
    </citation>
    <scope>NUCLEOTIDE SEQUENCE [LARGE SCALE GENOMIC DNA]</scope>
</reference>
<sequence>MEFYNLRGLTSYYEIVFTIKGRREGDNQSVYVGAHRTLDDSRLDWINGGTVDESFWQPGEPNNESGDENCVEVQSTGPFNDKSCFTLSGYICQILTKLPQAQERVIVLA</sequence>
<dbReference type="InterPro" id="IPR050111">
    <property type="entry name" value="C-type_lectin/snaclec_domain"/>
</dbReference>
<dbReference type="Pfam" id="PF00059">
    <property type="entry name" value="Lectin_C"/>
    <property type="match status" value="1"/>
</dbReference>
<dbReference type="PANTHER" id="PTHR22803">
    <property type="entry name" value="MANNOSE, PHOSPHOLIPASE, LECTIN RECEPTOR RELATED"/>
    <property type="match status" value="1"/>
</dbReference>
<dbReference type="OrthoDB" id="6143316at2759"/>
<name>V4ALF5_LOTGI</name>
<dbReference type="CTD" id="20243026"/>
<protein>
    <recommendedName>
        <fullName evidence="1">C-type lectin domain-containing protein</fullName>
    </recommendedName>
</protein>
<dbReference type="Proteomes" id="UP000030746">
    <property type="component" value="Unassembled WGS sequence"/>
</dbReference>
<dbReference type="SUPFAM" id="SSF56436">
    <property type="entry name" value="C-type lectin-like"/>
    <property type="match status" value="1"/>
</dbReference>
<dbReference type="PROSITE" id="PS50041">
    <property type="entry name" value="C_TYPE_LECTIN_2"/>
    <property type="match status" value="1"/>
</dbReference>
<dbReference type="GeneID" id="20243026"/>
<proteinExistence type="predicted"/>
<evidence type="ECO:0000313" key="2">
    <source>
        <dbReference type="EMBL" id="ESO95590.1"/>
    </source>
</evidence>
<dbReference type="InterPro" id="IPR001304">
    <property type="entry name" value="C-type_lectin-like"/>
</dbReference>